<gene>
    <name evidence="1" type="ORF">HQN59_25035</name>
</gene>
<accession>A0A7Y6NTF5</accession>
<evidence type="ECO:0000313" key="1">
    <source>
        <dbReference type="EMBL" id="NUZ09010.1"/>
    </source>
</evidence>
<proteinExistence type="predicted"/>
<reference evidence="1 2" key="1">
    <citation type="submission" date="2020-06" db="EMBL/GenBank/DDBJ databases">
        <title>Schlegella sp. ID0723 isolated from air conditioner.</title>
        <authorList>
            <person name="Kim D.Y."/>
            <person name="Kim D.-U."/>
        </authorList>
    </citation>
    <scope>NUCLEOTIDE SEQUENCE [LARGE SCALE GENOMIC DNA]</scope>
    <source>
        <strain evidence="1 2">ID0723</strain>
    </source>
</reference>
<comment type="caution">
    <text evidence="1">The sequence shown here is derived from an EMBL/GenBank/DDBJ whole genome shotgun (WGS) entry which is preliminary data.</text>
</comment>
<keyword evidence="2" id="KW-1185">Reference proteome</keyword>
<dbReference type="Proteomes" id="UP000529637">
    <property type="component" value="Unassembled WGS sequence"/>
</dbReference>
<protein>
    <submittedName>
        <fullName evidence="1">Uncharacterized protein</fullName>
    </submittedName>
</protein>
<dbReference type="EMBL" id="JABWMJ010000023">
    <property type="protein sequence ID" value="NUZ09010.1"/>
    <property type="molecule type" value="Genomic_DNA"/>
</dbReference>
<organism evidence="1 2">
    <name type="scientific">Piscinibacter koreensis</name>
    <dbReference type="NCBI Taxonomy" id="2742824"/>
    <lineage>
        <taxon>Bacteria</taxon>
        <taxon>Pseudomonadati</taxon>
        <taxon>Pseudomonadota</taxon>
        <taxon>Betaproteobacteria</taxon>
        <taxon>Burkholderiales</taxon>
        <taxon>Sphaerotilaceae</taxon>
        <taxon>Piscinibacter</taxon>
    </lineage>
</organism>
<dbReference type="AlphaFoldDB" id="A0A7Y6NTF5"/>
<sequence length="188" mass="20014">MLIAHPPFGEPGRAVALAEVAPFHGHAVEPVHQARELGASELQDGYQFDTGGLEAPLILGVSRNSLGRCIGKLLQLNPGRGLGGAQLLFDFAAGGRFSLGFDTRRELAQPEIAFDRAHEHFLTRVVLRVAHHRAGPRGDAVGQDVDVLVLGIGVPGNDVLVVDETHANQVAPADLYPLIVVELFAWGS</sequence>
<name>A0A7Y6NTF5_9BURK</name>
<evidence type="ECO:0000313" key="2">
    <source>
        <dbReference type="Proteomes" id="UP000529637"/>
    </source>
</evidence>